<proteinExistence type="predicted"/>
<feature type="domain" description="FAR1-related sequence 11-like HTH-like" evidence="2">
    <location>
        <begin position="62"/>
        <end position="108"/>
    </location>
</feature>
<comment type="caution">
    <text evidence="3">The sequence shown here is derived from an EMBL/GenBank/DDBJ whole genome shotgun (WGS) entry which is preliminary data.</text>
</comment>
<dbReference type="Pfam" id="PF03101">
    <property type="entry name" value="FAR1"/>
    <property type="match status" value="1"/>
</dbReference>
<accession>A0ABD1XZD1</accession>
<evidence type="ECO:0000259" key="1">
    <source>
        <dbReference type="Pfam" id="PF03101"/>
    </source>
</evidence>
<sequence length="210" mass="24264">MEEYMKKRVRSSARCGCLAMIQIEQKFVYGTEKWQVIKHVLEHNHDLLTSVEVRCLPAYRLISEEERRKILKYMKAGLRTSDMISLVHVEAAVELTFTHVDVKNFLLRASVVDQGCYHDATEVLKTLKDKCDRDSDFFFDFTVDEEGRLENLLWVHNKAKSAAGRFGDVVVFDTSYQLNQYQMQFGFFVGINNHGQSILTGAGLLWNEIT</sequence>
<dbReference type="AlphaFoldDB" id="A0ABD1XZD1"/>
<reference evidence="3 4" key="1">
    <citation type="submission" date="2024-09" db="EMBL/GenBank/DDBJ databases">
        <title>Chromosome-scale assembly of Riccia fluitans.</title>
        <authorList>
            <person name="Paukszto L."/>
            <person name="Sawicki J."/>
            <person name="Karawczyk K."/>
            <person name="Piernik-Szablinska J."/>
            <person name="Szczecinska M."/>
            <person name="Mazdziarz M."/>
        </authorList>
    </citation>
    <scope>NUCLEOTIDE SEQUENCE [LARGE SCALE GENOMIC DNA]</scope>
    <source>
        <strain evidence="3">Rf_01</strain>
        <tissue evidence="3">Aerial parts of the thallus</tissue>
    </source>
</reference>
<dbReference type="EMBL" id="JBHFFA010000006">
    <property type="protein sequence ID" value="KAL2619859.1"/>
    <property type="molecule type" value="Genomic_DNA"/>
</dbReference>
<dbReference type="InterPro" id="IPR004330">
    <property type="entry name" value="FAR1_DNA_bnd_dom"/>
</dbReference>
<dbReference type="Pfam" id="PF26175">
    <property type="entry name" value="HTH_FAR1"/>
    <property type="match status" value="1"/>
</dbReference>
<protein>
    <recommendedName>
        <fullName evidence="5">Protein FAR1-RELATED SEQUENCE</fullName>
    </recommendedName>
</protein>
<evidence type="ECO:0008006" key="5">
    <source>
        <dbReference type="Google" id="ProtNLM"/>
    </source>
</evidence>
<dbReference type="PANTHER" id="PTHR47718:SF9">
    <property type="entry name" value="PROTEIN FAR1-RELATED SEQUENCE"/>
    <property type="match status" value="1"/>
</dbReference>
<evidence type="ECO:0000259" key="2">
    <source>
        <dbReference type="Pfam" id="PF26175"/>
    </source>
</evidence>
<evidence type="ECO:0000313" key="4">
    <source>
        <dbReference type="Proteomes" id="UP001605036"/>
    </source>
</evidence>
<organism evidence="3 4">
    <name type="scientific">Riccia fluitans</name>
    <dbReference type="NCBI Taxonomy" id="41844"/>
    <lineage>
        <taxon>Eukaryota</taxon>
        <taxon>Viridiplantae</taxon>
        <taxon>Streptophyta</taxon>
        <taxon>Embryophyta</taxon>
        <taxon>Marchantiophyta</taxon>
        <taxon>Marchantiopsida</taxon>
        <taxon>Marchantiidae</taxon>
        <taxon>Marchantiales</taxon>
        <taxon>Ricciaceae</taxon>
        <taxon>Riccia</taxon>
    </lineage>
</organism>
<evidence type="ECO:0000313" key="3">
    <source>
        <dbReference type="EMBL" id="KAL2619859.1"/>
    </source>
</evidence>
<dbReference type="Proteomes" id="UP001605036">
    <property type="component" value="Unassembled WGS sequence"/>
</dbReference>
<keyword evidence="4" id="KW-1185">Reference proteome</keyword>
<gene>
    <name evidence="3" type="ORF">R1flu_000064</name>
</gene>
<dbReference type="InterPro" id="IPR058778">
    <property type="entry name" value="HTH_FAR1-11-like"/>
</dbReference>
<dbReference type="PANTHER" id="PTHR47718">
    <property type="entry name" value="OS01G0519700 PROTEIN"/>
    <property type="match status" value="1"/>
</dbReference>
<name>A0ABD1XZD1_9MARC</name>
<feature type="domain" description="FAR1" evidence="1">
    <location>
        <begin position="6"/>
        <end position="48"/>
    </location>
</feature>